<gene>
    <name evidence="2" type="ORF">HAX54_008486</name>
</gene>
<reference evidence="2 3" key="1">
    <citation type="journal article" date="2021" name="BMC Genomics">
        <title>Datura genome reveals duplications of psychoactive alkaloid biosynthetic genes and high mutation rate following tissue culture.</title>
        <authorList>
            <person name="Rajewski A."/>
            <person name="Carter-House D."/>
            <person name="Stajich J."/>
            <person name="Litt A."/>
        </authorList>
    </citation>
    <scope>NUCLEOTIDE SEQUENCE [LARGE SCALE GENOMIC DNA]</scope>
    <source>
        <strain evidence="2">AR-01</strain>
    </source>
</reference>
<evidence type="ECO:0000313" key="3">
    <source>
        <dbReference type="Proteomes" id="UP000823775"/>
    </source>
</evidence>
<accession>A0ABS8TD99</accession>
<proteinExistence type="predicted"/>
<organism evidence="2 3">
    <name type="scientific">Datura stramonium</name>
    <name type="common">Jimsonweed</name>
    <name type="synonym">Common thornapple</name>
    <dbReference type="NCBI Taxonomy" id="4076"/>
    <lineage>
        <taxon>Eukaryota</taxon>
        <taxon>Viridiplantae</taxon>
        <taxon>Streptophyta</taxon>
        <taxon>Embryophyta</taxon>
        <taxon>Tracheophyta</taxon>
        <taxon>Spermatophyta</taxon>
        <taxon>Magnoliopsida</taxon>
        <taxon>eudicotyledons</taxon>
        <taxon>Gunneridae</taxon>
        <taxon>Pentapetalae</taxon>
        <taxon>asterids</taxon>
        <taxon>lamiids</taxon>
        <taxon>Solanales</taxon>
        <taxon>Solanaceae</taxon>
        <taxon>Solanoideae</taxon>
        <taxon>Datureae</taxon>
        <taxon>Datura</taxon>
    </lineage>
</organism>
<evidence type="ECO:0000256" key="1">
    <source>
        <dbReference type="SAM" id="Phobius"/>
    </source>
</evidence>
<feature type="transmembrane region" description="Helical" evidence="1">
    <location>
        <begin position="79"/>
        <end position="97"/>
    </location>
</feature>
<keyword evidence="1" id="KW-0812">Transmembrane</keyword>
<name>A0ABS8TD99_DATST</name>
<dbReference type="Proteomes" id="UP000823775">
    <property type="component" value="Unassembled WGS sequence"/>
</dbReference>
<keyword evidence="1" id="KW-0472">Membrane</keyword>
<sequence length="100" mass="11525">MTNFMVFDNEKKPKNLPKYRRLAQKERNEAKQRVLGLSKGGCPSPFCHWFSSIIKQPTALCFMRKAEAEDGKCKMDLTYIRVFSCVCVCICMFTVLMEGT</sequence>
<keyword evidence="1" id="KW-1133">Transmembrane helix</keyword>
<evidence type="ECO:0000313" key="2">
    <source>
        <dbReference type="EMBL" id="MCD7469439.1"/>
    </source>
</evidence>
<comment type="caution">
    <text evidence="2">The sequence shown here is derived from an EMBL/GenBank/DDBJ whole genome shotgun (WGS) entry which is preliminary data.</text>
</comment>
<protein>
    <submittedName>
        <fullName evidence="2">Uncharacterized protein</fullName>
    </submittedName>
</protein>
<dbReference type="EMBL" id="JACEIK010001444">
    <property type="protein sequence ID" value="MCD7469439.1"/>
    <property type="molecule type" value="Genomic_DNA"/>
</dbReference>
<keyword evidence="3" id="KW-1185">Reference proteome</keyword>